<name>A0A2C6KUM5_9APIC</name>
<dbReference type="RefSeq" id="XP_067921576.1">
    <property type="nucleotide sequence ID" value="XM_068066449.1"/>
</dbReference>
<dbReference type="InterPro" id="IPR000277">
    <property type="entry name" value="Cys/Met-Metab_PyrdxlP-dep_enz"/>
</dbReference>
<keyword evidence="6" id="KW-1185">Reference proteome</keyword>
<dbReference type="AlphaFoldDB" id="A0A2C6KUM5"/>
<dbReference type="Gene3D" id="3.40.640.10">
    <property type="entry name" value="Type I PLP-dependent aspartate aminotransferase-like (Major domain)"/>
    <property type="match status" value="1"/>
</dbReference>
<dbReference type="GO" id="GO:0005737">
    <property type="term" value="C:cytoplasm"/>
    <property type="evidence" value="ECO:0007669"/>
    <property type="project" value="TreeGrafter"/>
</dbReference>
<evidence type="ECO:0000313" key="5">
    <source>
        <dbReference type="EMBL" id="PHJ19884.1"/>
    </source>
</evidence>
<reference evidence="5 6" key="1">
    <citation type="journal article" date="2017" name="Int. J. Parasitol.">
        <title>The genome of the protozoan parasite Cystoisospora suis and a reverse vaccinology approach to identify vaccine candidates.</title>
        <authorList>
            <person name="Palmieri N."/>
            <person name="Shrestha A."/>
            <person name="Ruttkowski B."/>
            <person name="Beck T."/>
            <person name="Vogl C."/>
            <person name="Tomley F."/>
            <person name="Blake D.P."/>
            <person name="Joachim A."/>
        </authorList>
    </citation>
    <scope>NUCLEOTIDE SEQUENCE [LARGE SCALE GENOMIC DNA]</scope>
    <source>
        <strain evidence="5 6">Wien I</strain>
    </source>
</reference>
<keyword evidence="2 3" id="KW-0663">Pyridoxal phosphate</keyword>
<feature type="modified residue" description="N6-(pyridoxal phosphate)lysine" evidence="3">
    <location>
        <position position="275"/>
    </location>
</feature>
<comment type="similarity">
    <text evidence="4">Belongs to the trans-sulfuration enzymes family.</text>
</comment>
<dbReference type="OrthoDB" id="3512640at2759"/>
<protein>
    <submittedName>
        <fullName evidence="5">Cystathione gamma lyase</fullName>
    </submittedName>
</protein>
<dbReference type="Proteomes" id="UP000221165">
    <property type="component" value="Unassembled WGS sequence"/>
</dbReference>
<evidence type="ECO:0000313" key="6">
    <source>
        <dbReference type="Proteomes" id="UP000221165"/>
    </source>
</evidence>
<dbReference type="InterPro" id="IPR015421">
    <property type="entry name" value="PyrdxlP-dep_Trfase_major"/>
</dbReference>
<dbReference type="InterPro" id="IPR015424">
    <property type="entry name" value="PyrdxlP-dep_Trfase"/>
</dbReference>
<accession>A0A2C6KUM5</accession>
<sequence length="462" mass="51369">MEGRGGVCENTHEDIKAGCWLPRKAVRDETVYVHGGVDPDPLTGAILTPIYQNTTFVQESVENYMSKGFSYSRTSNPTVLALEKKITEMEGGFGTCCFASGMAATVTVSPGVYRLERCCVPHTFQERRGYQSRSWKLSLEGVRRRLGSPIESPVSKKSMIFSTFLAPGDHCIITDCSYGGTNRCARLHFSKYNIKFDFVDFREVSNVEKAIRPETKVVFSESPTNPTLYLADVEAISKTCRSRGILHVCDSTFATPYMMKPLDLGADMVVQSTTKYYDGHNCTVGGAVISATKELHDKIFFLRNVLGNSMSPQVAFYTLLTVKTLAVRVQKQSENAQKIAEFLARHDKVERVMYPGLPCFPQRDLAQKQHHRIHGGMLAFEVKGGTEAGIRLMNHVPRPWSLCENLGACESIVTCPAVFTHANMLREDRLRVGISDGFIRVSVGIEDVDDLIDGLSYALSRL</sequence>
<gene>
    <name evidence="5" type="ORF">CSUI_006285</name>
</gene>
<evidence type="ECO:0000256" key="1">
    <source>
        <dbReference type="ARBA" id="ARBA00001933"/>
    </source>
</evidence>
<dbReference type="GeneID" id="94429660"/>
<dbReference type="Gene3D" id="3.90.1150.10">
    <property type="entry name" value="Aspartate Aminotransferase, domain 1"/>
    <property type="match status" value="1"/>
</dbReference>
<keyword evidence="5" id="KW-0456">Lyase</keyword>
<proteinExistence type="inferred from homology"/>
<dbReference type="EMBL" id="MIGC01003140">
    <property type="protein sequence ID" value="PHJ19884.1"/>
    <property type="molecule type" value="Genomic_DNA"/>
</dbReference>
<dbReference type="GO" id="GO:0016846">
    <property type="term" value="F:carbon-sulfur lyase activity"/>
    <property type="evidence" value="ECO:0007669"/>
    <property type="project" value="TreeGrafter"/>
</dbReference>
<comment type="cofactor">
    <cofactor evidence="1 4">
        <name>pyridoxal 5'-phosphate</name>
        <dbReference type="ChEBI" id="CHEBI:597326"/>
    </cofactor>
</comment>
<dbReference type="PANTHER" id="PTHR11808">
    <property type="entry name" value="TRANS-SULFURATION ENZYME FAMILY MEMBER"/>
    <property type="match status" value="1"/>
</dbReference>
<evidence type="ECO:0000256" key="3">
    <source>
        <dbReference type="PIRSR" id="PIRSR001434-2"/>
    </source>
</evidence>
<dbReference type="PANTHER" id="PTHR11808:SF80">
    <property type="entry name" value="CYSTATHIONINE GAMMA-LYASE"/>
    <property type="match status" value="1"/>
</dbReference>
<dbReference type="SUPFAM" id="SSF53383">
    <property type="entry name" value="PLP-dependent transferases"/>
    <property type="match status" value="2"/>
</dbReference>
<dbReference type="Pfam" id="PF01053">
    <property type="entry name" value="Cys_Met_Meta_PP"/>
    <property type="match status" value="2"/>
</dbReference>
<dbReference type="CDD" id="cd00614">
    <property type="entry name" value="CGS_like"/>
    <property type="match status" value="1"/>
</dbReference>
<dbReference type="GO" id="GO:0030170">
    <property type="term" value="F:pyridoxal phosphate binding"/>
    <property type="evidence" value="ECO:0007669"/>
    <property type="project" value="InterPro"/>
</dbReference>
<dbReference type="GO" id="GO:0019346">
    <property type="term" value="P:transsulfuration"/>
    <property type="evidence" value="ECO:0007669"/>
    <property type="project" value="InterPro"/>
</dbReference>
<dbReference type="FunFam" id="3.90.1150.10:FF:000033">
    <property type="entry name" value="Cystathionine gamma-synthase"/>
    <property type="match status" value="1"/>
</dbReference>
<evidence type="ECO:0000256" key="4">
    <source>
        <dbReference type="RuleBase" id="RU362118"/>
    </source>
</evidence>
<dbReference type="GO" id="GO:0009086">
    <property type="term" value="P:methionine biosynthetic process"/>
    <property type="evidence" value="ECO:0007669"/>
    <property type="project" value="UniProtKB-ARBA"/>
</dbReference>
<dbReference type="InterPro" id="IPR015422">
    <property type="entry name" value="PyrdxlP-dep_Trfase_small"/>
</dbReference>
<dbReference type="VEuPathDB" id="ToxoDB:CSUI_006285"/>
<organism evidence="5 6">
    <name type="scientific">Cystoisospora suis</name>
    <dbReference type="NCBI Taxonomy" id="483139"/>
    <lineage>
        <taxon>Eukaryota</taxon>
        <taxon>Sar</taxon>
        <taxon>Alveolata</taxon>
        <taxon>Apicomplexa</taxon>
        <taxon>Conoidasida</taxon>
        <taxon>Coccidia</taxon>
        <taxon>Eucoccidiorida</taxon>
        <taxon>Eimeriorina</taxon>
        <taxon>Sarcocystidae</taxon>
        <taxon>Cystoisospora</taxon>
    </lineage>
</organism>
<comment type="caution">
    <text evidence="5">The sequence shown here is derived from an EMBL/GenBank/DDBJ whole genome shotgun (WGS) entry which is preliminary data.</text>
</comment>
<dbReference type="PIRSF" id="PIRSF001434">
    <property type="entry name" value="CGS"/>
    <property type="match status" value="1"/>
</dbReference>
<evidence type="ECO:0000256" key="2">
    <source>
        <dbReference type="ARBA" id="ARBA00022898"/>
    </source>
</evidence>